<organism evidence="9 10">
    <name type="scientific">Wickerhamomyces anomalus (strain ATCC 58044 / CBS 1984 / NCYC 433 / NRRL Y-366-8)</name>
    <name type="common">Yeast</name>
    <name type="synonym">Hansenula anomala</name>
    <dbReference type="NCBI Taxonomy" id="683960"/>
    <lineage>
        <taxon>Eukaryota</taxon>
        <taxon>Fungi</taxon>
        <taxon>Dikarya</taxon>
        <taxon>Ascomycota</taxon>
        <taxon>Saccharomycotina</taxon>
        <taxon>Saccharomycetes</taxon>
        <taxon>Phaffomycetales</taxon>
        <taxon>Wickerhamomycetaceae</taxon>
        <taxon>Wickerhamomyces</taxon>
    </lineage>
</organism>
<dbReference type="GeneID" id="30199057"/>
<dbReference type="OrthoDB" id="3222at2759"/>
<dbReference type="STRING" id="683960.A0A1E3P4U8"/>
<sequence>WQHIRHAFREPFAEFIGTMVLVMFGDGVVAQTKLSKGESGNYTTIAFSWATAVFLGYTMSAGISGAHLNPGVTLSAAVFRKFPWRKLPGYVLGQVLGGYIGALLVYGTYIQSFDNFEGGRHIRTVTGDHASAGVFCTFSQDFLNTRGQVASELVSSALLQMGIFAMTDPYNNPLGNSFPFGLFLLIYGIGSSFGYQTGYAINLARDFAPRLAAASVGGYGAELFTYGNYYFWVPLVIPLIGCLLGAFIYDVFIYQGHDSPLNQSDFGLHERSAHIRSFRMKDMKPDFDVERQAKQNGAHEMA</sequence>
<feature type="transmembrane region" description="Helical" evidence="8">
    <location>
        <begin position="12"/>
        <end position="30"/>
    </location>
</feature>
<dbReference type="PRINTS" id="PR00783">
    <property type="entry name" value="MINTRINSICP"/>
</dbReference>
<keyword evidence="4 7" id="KW-0812">Transmembrane</keyword>
<evidence type="ECO:0000256" key="4">
    <source>
        <dbReference type="ARBA" id="ARBA00022692"/>
    </source>
</evidence>
<evidence type="ECO:0008006" key="11">
    <source>
        <dbReference type="Google" id="ProtNLM"/>
    </source>
</evidence>
<evidence type="ECO:0000256" key="6">
    <source>
        <dbReference type="ARBA" id="ARBA00023136"/>
    </source>
</evidence>
<accession>A0A1E3P4U8</accession>
<keyword evidence="3 7" id="KW-0813">Transport</keyword>
<dbReference type="InterPro" id="IPR000425">
    <property type="entry name" value="MIP"/>
</dbReference>
<feature type="non-terminal residue" evidence="9">
    <location>
        <position position="1"/>
    </location>
</feature>
<evidence type="ECO:0000256" key="1">
    <source>
        <dbReference type="ARBA" id="ARBA00004141"/>
    </source>
</evidence>
<dbReference type="GO" id="GO:0005886">
    <property type="term" value="C:plasma membrane"/>
    <property type="evidence" value="ECO:0007669"/>
    <property type="project" value="TreeGrafter"/>
</dbReference>
<keyword evidence="5 8" id="KW-1133">Transmembrane helix</keyword>
<dbReference type="CDD" id="cd00333">
    <property type="entry name" value="MIP"/>
    <property type="match status" value="1"/>
</dbReference>
<feature type="transmembrane region" description="Helical" evidence="8">
    <location>
        <begin position="87"/>
        <end position="109"/>
    </location>
</feature>
<protein>
    <recommendedName>
        <fullName evidence="11">Aquaporin</fullName>
    </recommendedName>
</protein>
<feature type="transmembrane region" description="Helical" evidence="8">
    <location>
        <begin position="42"/>
        <end position="66"/>
    </location>
</feature>
<dbReference type="InterPro" id="IPR050363">
    <property type="entry name" value="MIP/Aquaporin"/>
</dbReference>
<keyword evidence="10" id="KW-1185">Reference proteome</keyword>
<dbReference type="Gene3D" id="1.20.1080.10">
    <property type="entry name" value="Glycerol uptake facilitator protein"/>
    <property type="match status" value="1"/>
</dbReference>
<dbReference type="Pfam" id="PF00230">
    <property type="entry name" value="MIP"/>
    <property type="match status" value="1"/>
</dbReference>
<evidence type="ECO:0000256" key="3">
    <source>
        <dbReference type="ARBA" id="ARBA00022448"/>
    </source>
</evidence>
<gene>
    <name evidence="9" type="ORF">WICANDRAFT_31228</name>
</gene>
<dbReference type="GO" id="GO:0015250">
    <property type="term" value="F:water channel activity"/>
    <property type="evidence" value="ECO:0007669"/>
    <property type="project" value="TreeGrafter"/>
</dbReference>
<evidence type="ECO:0000256" key="7">
    <source>
        <dbReference type="RuleBase" id="RU000477"/>
    </source>
</evidence>
<evidence type="ECO:0000256" key="8">
    <source>
        <dbReference type="SAM" id="Phobius"/>
    </source>
</evidence>
<feature type="transmembrane region" description="Helical" evidence="8">
    <location>
        <begin position="232"/>
        <end position="254"/>
    </location>
</feature>
<dbReference type="NCBIfam" id="TIGR00861">
    <property type="entry name" value="MIP"/>
    <property type="match status" value="1"/>
</dbReference>
<evidence type="ECO:0000256" key="5">
    <source>
        <dbReference type="ARBA" id="ARBA00022989"/>
    </source>
</evidence>
<reference evidence="9 10" key="1">
    <citation type="journal article" date="2016" name="Proc. Natl. Acad. Sci. U.S.A.">
        <title>Comparative genomics of biotechnologically important yeasts.</title>
        <authorList>
            <person name="Riley R."/>
            <person name="Haridas S."/>
            <person name="Wolfe K.H."/>
            <person name="Lopes M.R."/>
            <person name="Hittinger C.T."/>
            <person name="Goeker M."/>
            <person name="Salamov A.A."/>
            <person name="Wisecaver J.H."/>
            <person name="Long T.M."/>
            <person name="Calvey C.H."/>
            <person name="Aerts A.L."/>
            <person name="Barry K.W."/>
            <person name="Choi C."/>
            <person name="Clum A."/>
            <person name="Coughlan A.Y."/>
            <person name="Deshpande S."/>
            <person name="Douglass A.P."/>
            <person name="Hanson S.J."/>
            <person name="Klenk H.-P."/>
            <person name="LaButti K.M."/>
            <person name="Lapidus A."/>
            <person name="Lindquist E.A."/>
            <person name="Lipzen A.M."/>
            <person name="Meier-Kolthoff J.P."/>
            <person name="Ohm R.A."/>
            <person name="Otillar R.P."/>
            <person name="Pangilinan J.L."/>
            <person name="Peng Y."/>
            <person name="Rokas A."/>
            <person name="Rosa C.A."/>
            <person name="Scheuner C."/>
            <person name="Sibirny A.A."/>
            <person name="Slot J.C."/>
            <person name="Stielow J.B."/>
            <person name="Sun H."/>
            <person name="Kurtzman C.P."/>
            <person name="Blackwell M."/>
            <person name="Grigoriev I.V."/>
            <person name="Jeffries T.W."/>
        </authorList>
    </citation>
    <scope>NUCLEOTIDE SEQUENCE [LARGE SCALE GENOMIC DNA]</scope>
    <source>
        <strain evidence="10">ATCC 58044 / CBS 1984 / NCYC 433 / NRRL Y-366-8</strain>
    </source>
</reference>
<proteinExistence type="inferred from homology"/>
<evidence type="ECO:0000313" key="9">
    <source>
        <dbReference type="EMBL" id="ODQ60338.1"/>
    </source>
</evidence>
<dbReference type="SUPFAM" id="SSF81338">
    <property type="entry name" value="Aquaporin-like"/>
    <property type="match status" value="1"/>
</dbReference>
<dbReference type="PANTHER" id="PTHR43829">
    <property type="entry name" value="AQUAPORIN OR AQUAGLYCEROPORIN RELATED"/>
    <property type="match status" value="1"/>
</dbReference>
<keyword evidence="6 8" id="KW-0472">Membrane</keyword>
<evidence type="ECO:0000256" key="2">
    <source>
        <dbReference type="ARBA" id="ARBA00006175"/>
    </source>
</evidence>
<dbReference type="Proteomes" id="UP000094112">
    <property type="component" value="Unassembled WGS sequence"/>
</dbReference>
<dbReference type="GO" id="GO:0015254">
    <property type="term" value="F:glycerol channel activity"/>
    <property type="evidence" value="ECO:0007669"/>
    <property type="project" value="TreeGrafter"/>
</dbReference>
<comment type="subcellular location">
    <subcellularLocation>
        <location evidence="1">Membrane</location>
        <topology evidence="1">Multi-pass membrane protein</topology>
    </subcellularLocation>
</comment>
<dbReference type="AlphaFoldDB" id="A0A1E3P4U8"/>
<dbReference type="RefSeq" id="XP_019039545.1">
    <property type="nucleotide sequence ID" value="XM_019181811.1"/>
</dbReference>
<dbReference type="InterPro" id="IPR023271">
    <property type="entry name" value="Aquaporin-like"/>
</dbReference>
<evidence type="ECO:0000313" key="10">
    <source>
        <dbReference type="Proteomes" id="UP000094112"/>
    </source>
</evidence>
<comment type="similarity">
    <text evidence="2 7">Belongs to the MIP/aquaporin (TC 1.A.8) family.</text>
</comment>
<feature type="transmembrane region" description="Helical" evidence="8">
    <location>
        <begin position="177"/>
        <end position="195"/>
    </location>
</feature>
<name>A0A1E3P4U8_WICAA</name>
<dbReference type="EMBL" id="KV454210">
    <property type="protein sequence ID" value="ODQ60338.1"/>
    <property type="molecule type" value="Genomic_DNA"/>
</dbReference>
<dbReference type="PANTHER" id="PTHR43829:SF9">
    <property type="entry name" value="AQUAPORIN-9"/>
    <property type="match status" value="1"/>
</dbReference>